<evidence type="ECO:0000259" key="3">
    <source>
        <dbReference type="Pfam" id="PF25358"/>
    </source>
</evidence>
<dbReference type="GO" id="GO:0030422">
    <property type="term" value="P:siRNA processing"/>
    <property type="evidence" value="ECO:0007669"/>
    <property type="project" value="TreeGrafter"/>
</dbReference>
<dbReference type="SMR" id="A0A194VTM7"/>
<dbReference type="GO" id="GO:0003723">
    <property type="term" value="F:RNA binding"/>
    <property type="evidence" value="ECO:0007669"/>
    <property type="project" value="UniProtKB-KW"/>
</dbReference>
<dbReference type="Pfam" id="PF05183">
    <property type="entry name" value="RdRP"/>
    <property type="match status" value="1"/>
</dbReference>
<dbReference type="PANTHER" id="PTHR23079">
    <property type="entry name" value="RNA-DEPENDENT RNA POLYMERASE"/>
    <property type="match status" value="1"/>
</dbReference>
<keyword evidence="1" id="KW-0808">Transferase</keyword>
<dbReference type="Proteomes" id="UP000078559">
    <property type="component" value="Chromosome 3"/>
</dbReference>
<organism evidence="4 5">
    <name type="scientific">Cytospora mali</name>
    <name type="common">Apple Valsa canker fungus</name>
    <name type="synonym">Valsa mali</name>
    <dbReference type="NCBI Taxonomy" id="578113"/>
    <lineage>
        <taxon>Eukaryota</taxon>
        <taxon>Fungi</taxon>
        <taxon>Dikarya</taxon>
        <taxon>Ascomycota</taxon>
        <taxon>Pezizomycotina</taxon>
        <taxon>Sordariomycetes</taxon>
        <taxon>Sordariomycetidae</taxon>
        <taxon>Diaporthales</taxon>
        <taxon>Cytosporaceae</taxon>
        <taxon>Cytospora</taxon>
    </lineage>
</organism>
<feature type="domain" description="RdRP-like PH" evidence="3">
    <location>
        <begin position="142"/>
        <end position="291"/>
    </location>
</feature>
<evidence type="ECO:0000313" key="4">
    <source>
        <dbReference type="EMBL" id="KUI67554.1"/>
    </source>
</evidence>
<evidence type="ECO:0000259" key="2">
    <source>
        <dbReference type="Pfam" id="PF05183"/>
    </source>
</evidence>
<dbReference type="AlphaFoldDB" id="A0A194VTM7"/>
<protein>
    <recommendedName>
        <fullName evidence="1">RNA-dependent RNA polymerase</fullName>
        <ecNumber evidence="1">2.7.7.48</ecNumber>
    </recommendedName>
</protein>
<dbReference type="PANTHER" id="PTHR23079:SF17">
    <property type="entry name" value="RNA-DEPENDENT RNA POLYMERASE"/>
    <property type="match status" value="1"/>
</dbReference>
<comment type="catalytic activity">
    <reaction evidence="1">
        <text>RNA(n) + a ribonucleoside 5'-triphosphate = RNA(n+1) + diphosphate</text>
        <dbReference type="Rhea" id="RHEA:21248"/>
        <dbReference type="Rhea" id="RHEA-COMP:14527"/>
        <dbReference type="Rhea" id="RHEA-COMP:17342"/>
        <dbReference type="ChEBI" id="CHEBI:33019"/>
        <dbReference type="ChEBI" id="CHEBI:61557"/>
        <dbReference type="ChEBI" id="CHEBI:140395"/>
        <dbReference type="EC" id="2.7.7.48"/>
    </reaction>
</comment>
<dbReference type="OrthoDB" id="6513042at2759"/>
<dbReference type="InterPro" id="IPR057596">
    <property type="entry name" value="RDRP_core"/>
</dbReference>
<reference evidence="4" key="1">
    <citation type="submission" date="2014-12" db="EMBL/GenBank/DDBJ databases">
        <title>Genome Sequence of Valsa Canker Pathogens Uncovers a Specific Adaption of Colonization on Woody Bark.</title>
        <authorList>
            <person name="Yin Z."/>
            <person name="Liu H."/>
            <person name="Gao X."/>
            <person name="Li Z."/>
            <person name="Song N."/>
            <person name="Ke X."/>
            <person name="Dai Q."/>
            <person name="Wu Y."/>
            <person name="Sun Y."/>
            <person name="Xu J.-R."/>
            <person name="Kang Z.K."/>
            <person name="Wang L."/>
            <person name="Huang L."/>
        </authorList>
    </citation>
    <scope>NUCLEOTIDE SEQUENCE [LARGE SCALE GENOMIC DNA]</scope>
    <source>
        <strain evidence="4">03-8</strain>
    </source>
</reference>
<dbReference type="GO" id="GO:0031380">
    <property type="term" value="C:nuclear RNA-directed RNA polymerase complex"/>
    <property type="evidence" value="ECO:0007669"/>
    <property type="project" value="TreeGrafter"/>
</dbReference>
<dbReference type="GO" id="GO:0003968">
    <property type="term" value="F:RNA-directed RNA polymerase activity"/>
    <property type="evidence" value="ECO:0007669"/>
    <property type="project" value="UniProtKB-KW"/>
</dbReference>
<evidence type="ECO:0000256" key="1">
    <source>
        <dbReference type="RuleBase" id="RU363098"/>
    </source>
</evidence>
<proteinExistence type="inferred from homology"/>
<keyword evidence="1 4" id="KW-0696">RNA-directed RNA polymerase</keyword>
<evidence type="ECO:0000313" key="5">
    <source>
        <dbReference type="Proteomes" id="UP000078559"/>
    </source>
</evidence>
<feature type="domain" description="RDRP core" evidence="2">
    <location>
        <begin position="436"/>
        <end position="1035"/>
    </location>
</feature>
<name>A0A194VTM7_CYTMA</name>
<keyword evidence="1" id="KW-0694">RNA-binding</keyword>
<dbReference type="EC" id="2.7.7.48" evidence="1"/>
<accession>A0A194VTM7</accession>
<sequence>MEVHTSGWPEHLPEDALKRQLGPVMLKLNIPIQSFACYKPRNKNWANLTFLHAVHGQSFLNKHGEEFISKPVMRYGGTNRPQRKARLQMFGGDIFCCLSRQTGGRNAPAKKPDPITLKALRHATEQRANPTYRVQPEGKPEVFDLNSLSCGHTAFIGEELVYLPEVEFQDTGIAKFTKRTLIIKLQSKHVIKIPLQTVVGIVYSFQHTLTLTLSEQPSFFEDLGEMESLFMQLSIGHNRQAEPTRTRLCSLGDQHAKVIGQCLVYQFQVSGGHDLQRRILSLKDHDMLPFIRYDLMTQRTAPLQLCSSRHTMDALMIELSTYTQGNHLPFGILFQLQALAWNAFLHPGIVLALAKELRRVAGLRRANNQRPISVEALKKLRDTPWPMPYEDPSLFEVQAIVQFLIETEEKMGSGETFRQGLISPNQTLALIHRVTVTPTRITLHGPELEASNRVLRKFPHHHEYFIRVQFCDESGEDLYFNPRISDERVYNRFKRIFRDGVQIAGRHYSFLGWSHSSLRSHSAWFSAPFIDDNGNPQTYFNIIGDLGNFSHIRSPARCAARIGQAFSETPFFLPLDELDITVLEIPDVTKEDRVFSDGVGTLSWAVAHRIWDIIPQSKAAPTAFQIRFRGSKGMLALDSTLSGSVINIRPSMKKFESNDTPNLEICDMAAKPIPMVLNRQMIKIMEDMGCSHEWFFRMQNKEIARLRAITSDTYSVAEFLKHQSVGEGIRLHRLFVQLENLGIDYRKDDFLRSVVEAMVLRELRLLKHKSRIPVQQGITLFGIMDETGLLKENEVYVTYDTMDSRFESPPESGRQLLVTRSPALHPGDIQKARNVIPPDGHPLRDHYNVIIFSRNGTRDLPSQLSGGDLDGDIYNIIWDQGAQPKQTFKAADYTRVDPIDLKRDVTRDDMAEFFVDFMELDHLGPIATRHMILADQRDEGTLHIDCLKLAGLHSTAVDFSKTGREVSFKDLPKANKRRPDFLAPGTETRLVDKSTIELDDYIVETAVDEEEDQYSSPKYEYYRSEKLLGHLYRAVNEQKIWYEDVKSKVRPQGHLFWEESINRLLPRYEAVVDNPRGWADHFETGREIRSWYEAAVSEAMAKFSGHPTKSLTELETFIGSIINKSGVQSHRQRDSSIKLKAEFDRISTWITGQMRRVRPVSEPTGYQTRFDNLHLCLACLYAGCEEIRGQRRSRQKDMQSFKVVAACALLAELGVFENGRRGGGFVGVGGGRGRTS</sequence>
<dbReference type="InterPro" id="IPR007855">
    <property type="entry name" value="RDRP"/>
</dbReference>
<gene>
    <name evidence="4" type="ORF">VM1G_02873</name>
</gene>
<keyword evidence="5" id="KW-1185">Reference proteome</keyword>
<dbReference type="EMBL" id="CM003100">
    <property type="protein sequence ID" value="KUI67554.1"/>
    <property type="molecule type" value="Genomic_DNA"/>
</dbReference>
<dbReference type="Pfam" id="PF25358">
    <property type="entry name" value="PH_fung_RdRP"/>
    <property type="match status" value="1"/>
</dbReference>
<comment type="similarity">
    <text evidence="1">Belongs to the RdRP family.</text>
</comment>
<dbReference type="InterPro" id="IPR057503">
    <property type="entry name" value="PH_RdRP"/>
</dbReference>
<keyword evidence="1" id="KW-0548">Nucleotidyltransferase</keyword>